<organism evidence="1">
    <name type="scientific">bioreactor metagenome</name>
    <dbReference type="NCBI Taxonomy" id="1076179"/>
    <lineage>
        <taxon>unclassified sequences</taxon>
        <taxon>metagenomes</taxon>
        <taxon>ecological metagenomes</taxon>
    </lineage>
</organism>
<dbReference type="EMBL" id="VSSQ01005194">
    <property type="protein sequence ID" value="MPM28215.1"/>
    <property type="molecule type" value="Genomic_DNA"/>
</dbReference>
<evidence type="ECO:0000313" key="1">
    <source>
        <dbReference type="EMBL" id="MPM28215.1"/>
    </source>
</evidence>
<proteinExistence type="predicted"/>
<name>A0A644YI16_9ZZZZ</name>
<gene>
    <name evidence="1" type="ORF">SDC9_74734</name>
</gene>
<protein>
    <submittedName>
        <fullName evidence="1">Uncharacterized protein</fullName>
    </submittedName>
</protein>
<comment type="caution">
    <text evidence="1">The sequence shown here is derived from an EMBL/GenBank/DDBJ whole genome shotgun (WGS) entry which is preliminary data.</text>
</comment>
<reference evidence="1" key="1">
    <citation type="submission" date="2019-08" db="EMBL/GenBank/DDBJ databases">
        <authorList>
            <person name="Kucharzyk K."/>
            <person name="Murdoch R.W."/>
            <person name="Higgins S."/>
            <person name="Loffler F."/>
        </authorList>
    </citation>
    <scope>NUCLEOTIDE SEQUENCE</scope>
</reference>
<dbReference type="AlphaFoldDB" id="A0A644YI16"/>
<accession>A0A644YI16</accession>
<sequence>MRIAFHRRTSRRSGVVNDPCQQRGRNAFAAVGGRNREADDRHYGVAVIAPRKVRDELVAVFYVGILHRGVAPADDGFAVKRQIPANFAFGEHLCRVFAKRALDIPRKLAHHPVNLFRSLRGARAVAGAVDVGLRKRPVVEKVEVCRNQFRRQGLDCQIHRVLLPSGTSSAE</sequence>